<dbReference type="Pfam" id="PF01471">
    <property type="entry name" value="PG_binding_1"/>
    <property type="match status" value="1"/>
</dbReference>
<organism evidence="2 3">
    <name type="scientific">Enhygromyxa salina</name>
    <dbReference type="NCBI Taxonomy" id="215803"/>
    <lineage>
        <taxon>Bacteria</taxon>
        <taxon>Pseudomonadati</taxon>
        <taxon>Myxococcota</taxon>
        <taxon>Polyangia</taxon>
        <taxon>Nannocystales</taxon>
        <taxon>Nannocystaceae</taxon>
        <taxon>Enhygromyxa</taxon>
    </lineage>
</organism>
<dbReference type="PROSITE" id="PS51782">
    <property type="entry name" value="LYSM"/>
    <property type="match status" value="1"/>
</dbReference>
<dbReference type="CDD" id="cd00118">
    <property type="entry name" value="LysM"/>
    <property type="match status" value="1"/>
</dbReference>
<dbReference type="Proteomes" id="UP000238823">
    <property type="component" value="Unassembled WGS sequence"/>
</dbReference>
<reference evidence="2 3" key="1">
    <citation type="submission" date="2018-03" db="EMBL/GenBank/DDBJ databases">
        <title>Draft Genome Sequences of the Obligatory Marine Myxobacteria Enhygromyxa salina SWB007.</title>
        <authorList>
            <person name="Poehlein A."/>
            <person name="Moghaddam J.A."/>
            <person name="Harms H."/>
            <person name="Alanjari M."/>
            <person name="Koenig G.M."/>
            <person name="Daniel R."/>
            <person name="Schaeberle T.F."/>
        </authorList>
    </citation>
    <scope>NUCLEOTIDE SEQUENCE [LARGE SCALE GENOMIC DNA]</scope>
    <source>
        <strain evidence="2 3">SWB007</strain>
    </source>
</reference>
<protein>
    <submittedName>
        <fullName evidence="2">Putative peptidoglycan binding domain protein</fullName>
    </submittedName>
</protein>
<dbReference type="InterPro" id="IPR036366">
    <property type="entry name" value="PGBDSf"/>
</dbReference>
<dbReference type="AlphaFoldDB" id="A0A2S9YMT7"/>
<dbReference type="OrthoDB" id="5512387at2"/>
<dbReference type="Gene3D" id="1.10.101.10">
    <property type="entry name" value="PGBD-like superfamily/PGBD"/>
    <property type="match status" value="1"/>
</dbReference>
<dbReference type="InterPro" id="IPR036779">
    <property type="entry name" value="LysM_dom_sf"/>
</dbReference>
<evidence type="ECO:0000259" key="1">
    <source>
        <dbReference type="PROSITE" id="PS51782"/>
    </source>
</evidence>
<dbReference type="EMBL" id="PVNL01000075">
    <property type="protein sequence ID" value="PRQ06407.1"/>
    <property type="molecule type" value="Genomic_DNA"/>
</dbReference>
<accession>A0A2S9YMT7</accession>
<evidence type="ECO:0000313" key="3">
    <source>
        <dbReference type="Proteomes" id="UP000238823"/>
    </source>
</evidence>
<proteinExistence type="predicted"/>
<evidence type="ECO:0000313" key="2">
    <source>
        <dbReference type="EMBL" id="PRQ06407.1"/>
    </source>
</evidence>
<dbReference type="InterPro" id="IPR018392">
    <property type="entry name" value="LysM"/>
</dbReference>
<feature type="domain" description="LysM" evidence="1">
    <location>
        <begin position="3"/>
        <end position="54"/>
    </location>
</feature>
<sequence>MGHYHTVKAGECISSIAYASGFFPEQVWQAPENEPLRTDRGNPNLLVPGDALFIPDKARREESVPVDQRSRFVLRGVPAKLHLEIRDDGQAVAGAPYTVTVDGEPHTGVTDDAGAIDLSISPTARRASVEVYLADGDVIAYPLELGQLRPITELDGVRARLDNLGFDCRGERGPLGAKTRAALERFQATHELDVSGEPDAATTAKLEAEHGS</sequence>
<dbReference type="RefSeq" id="WP_106090847.1">
    <property type="nucleotide sequence ID" value="NZ_PVNL01000075.1"/>
</dbReference>
<dbReference type="SUPFAM" id="SSF47090">
    <property type="entry name" value="PGBD-like"/>
    <property type="match status" value="1"/>
</dbReference>
<dbReference type="InterPro" id="IPR036365">
    <property type="entry name" value="PGBD-like_sf"/>
</dbReference>
<comment type="caution">
    <text evidence="2">The sequence shown here is derived from an EMBL/GenBank/DDBJ whole genome shotgun (WGS) entry which is preliminary data.</text>
</comment>
<dbReference type="InterPro" id="IPR002477">
    <property type="entry name" value="Peptidoglycan-bd-like"/>
</dbReference>
<gene>
    <name evidence="2" type="ORF">ENSA7_38770</name>
</gene>
<dbReference type="Gene3D" id="3.10.350.10">
    <property type="entry name" value="LysM domain"/>
    <property type="match status" value="1"/>
</dbReference>
<name>A0A2S9YMT7_9BACT</name>